<proteinExistence type="inferred from homology"/>
<feature type="transmembrane region" description="Helical" evidence="7">
    <location>
        <begin position="6"/>
        <end position="24"/>
    </location>
</feature>
<keyword evidence="5 7" id="KW-1133">Transmembrane helix</keyword>
<dbReference type="EMBL" id="CADCTK010000213">
    <property type="protein sequence ID" value="CAA9230228.1"/>
    <property type="molecule type" value="Genomic_DNA"/>
</dbReference>
<gene>
    <name evidence="8" type="ORF">AVDCRST_MAG26-929</name>
</gene>
<dbReference type="GO" id="GO:0005886">
    <property type="term" value="C:plasma membrane"/>
    <property type="evidence" value="ECO:0007669"/>
    <property type="project" value="UniProtKB-SubCell"/>
</dbReference>
<keyword evidence="6 7" id="KW-0472">Membrane</keyword>
<protein>
    <recommendedName>
        <fullName evidence="9">GlsB/YeaQ/YmgE family stress response membrane protein</fullName>
    </recommendedName>
</protein>
<dbReference type="AlphaFoldDB" id="A0A6J4HP18"/>
<organism evidence="8">
    <name type="scientific">uncultured Chloroflexia bacterium</name>
    <dbReference type="NCBI Taxonomy" id="1672391"/>
    <lineage>
        <taxon>Bacteria</taxon>
        <taxon>Bacillati</taxon>
        <taxon>Chloroflexota</taxon>
        <taxon>Chloroflexia</taxon>
        <taxon>environmental samples</taxon>
    </lineage>
</organism>
<keyword evidence="4 7" id="KW-0812">Transmembrane</keyword>
<reference evidence="8" key="1">
    <citation type="submission" date="2020-02" db="EMBL/GenBank/DDBJ databases">
        <authorList>
            <person name="Meier V. D."/>
        </authorList>
    </citation>
    <scope>NUCLEOTIDE SEQUENCE</scope>
    <source>
        <strain evidence="8">AVDCRST_MAG26</strain>
    </source>
</reference>
<evidence type="ECO:0008006" key="9">
    <source>
        <dbReference type="Google" id="ProtNLM"/>
    </source>
</evidence>
<dbReference type="InterPro" id="IPR007341">
    <property type="entry name" value="Transgly_assoc"/>
</dbReference>
<evidence type="ECO:0000256" key="6">
    <source>
        <dbReference type="ARBA" id="ARBA00023136"/>
    </source>
</evidence>
<keyword evidence="3" id="KW-1003">Cell membrane</keyword>
<evidence type="ECO:0000256" key="4">
    <source>
        <dbReference type="ARBA" id="ARBA00022692"/>
    </source>
</evidence>
<dbReference type="PANTHER" id="PTHR33884">
    <property type="entry name" value="UPF0410 PROTEIN YMGE"/>
    <property type="match status" value="1"/>
</dbReference>
<feature type="transmembrane region" description="Helical" evidence="7">
    <location>
        <begin position="31"/>
        <end position="49"/>
    </location>
</feature>
<evidence type="ECO:0000313" key="8">
    <source>
        <dbReference type="EMBL" id="CAA9230228.1"/>
    </source>
</evidence>
<comment type="subcellular location">
    <subcellularLocation>
        <location evidence="1">Cell membrane</location>
        <topology evidence="1">Multi-pass membrane protein</topology>
    </subcellularLocation>
</comment>
<evidence type="ECO:0000256" key="2">
    <source>
        <dbReference type="ARBA" id="ARBA00011006"/>
    </source>
</evidence>
<evidence type="ECO:0000256" key="3">
    <source>
        <dbReference type="ARBA" id="ARBA00022475"/>
    </source>
</evidence>
<dbReference type="PANTHER" id="PTHR33884:SF3">
    <property type="entry name" value="UPF0410 PROTEIN YMGE"/>
    <property type="match status" value="1"/>
</dbReference>
<name>A0A6J4HP18_9CHLR</name>
<comment type="similarity">
    <text evidence="2">Belongs to the UPF0410 family.</text>
</comment>
<evidence type="ECO:0000256" key="1">
    <source>
        <dbReference type="ARBA" id="ARBA00004651"/>
    </source>
</evidence>
<evidence type="ECO:0000256" key="5">
    <source>
        <dbReference type="ARBA" id="ARBA00022989"/>
    </source>
</evidence>
<evidence type="ECO:0000256" key="7">
    <source>
        <dbReference type="SAM" id="Phobius"/>
    </source>
</evidence>
<sequence>MGIIELLILLVIAGICGAIAEMIVGFSPGGFVVSIIIGVIGAYLGTVLAGRLNLPAFLPVTIGGQTIEIVWAILGSILLLLVISLFRGRRRRLL</sequence>
<accession>A0A6J4HP18</accession>
<feature type="transmembrane region" description="Helical" evidence="7">
    <location>
        <begin position="69"/>
        <end position="86"/>
    </location>
</feature>
<dbReference type="Pfam" id="PF04226">
    <property type="entry name" value="Transgly_assoc"/>
    <property type="match status" value="1"/>
</dbReference>